<gene>
    <name evidence="2" type="ORF">NDU88_003697</name>
</gene>
<proteinExistence type="predicted"/>
<dbReference type="EMBL" id="JANPWB010000010">
    <property type="protein sequence ID" value="KAJ1137284.1"/>
    <property type="molecule type" value="Genomic_DNA"/>
</dbReference>
<protein>
    <submittedName>
        <fullName evidence="2">Uncharacterized protein</fullName>
    </submittedName>
</protein>
<organism evidence="2 3">
    <name type="scientific">Pleurodeles waltl</name>
    <name type="common">Iberian ribbed newt</name>
    <dbReference type="NCBI Taxonomy" id="8319"/>
    <lineage>
        <taxon>Eukaryota</taxon>
        <taxon>Metazoa</taxon>
        <taxon>Chordata</taxon>
        <taxon>Craniata</taxon>
        <taxon>Vertebrata</taxon>
        <taxon>Euteleostomi</taxon>
        <taxon>Amphibia</taxon>
        <taxon>Batrachia</taxon>
        <taxon>Caudata</taxon>
        <taxon>Salamandroidea</taxon>
        <taxon>Salamandridae</taxon>
        <taxon>Pleurodelinae</taxon>
        <taxon>Pleurodeles</taxon>
    </lineage>
</organism>
<sequence>MAAGPEREQRRDVEDPAADNSWPGDPAGAGVLGRPPGSLGAEILGPCGRVAAQKSGRCPPARSTLAGTRNP</sequence>
<comment type="caution">
    <text evidence="2">The sequence shown here is derived from an EMBL/GenBank/DDBJ whole genome shotgun (WGS) entry which is preliminary data.</text>
</comment>
<evidence type="ECO:0000313" key="3">
    <source>
        <dbReference type="Proteomes" id="UP001066276"/>
    </source>
</evidence>
<keyword evidence="3" id="KW-1185">Reference proteome</keyword>
<name>A0AAV7QDN9_PLEWA</name>
<evidence type="ECO:0000313" key="2">
    <source>
        <dbReference type="EMBL" id="KAJ1137284.1"/>
    </source>
</evidence>
<reference evidence="2" key="1">
    <citation type="journal article" date="2022" name="bioRxiv">
        <title>Sequencing and chromosome-scale assembly of the giantPleurodeles waltlgenome.</title>
        <authorList>
            <person name="Brown T."/>
            <person name="Elewa A."/>
            <person name="Iarovenko S."/>
            <person name="Subramanian E."/>
            <person name="Araus A.J."/>
            <person name="Petzold A."/>
            <person name="Susuki M."/>
            <person name="Suzuki K.-i.T."/>
            <person name="Hayashi T."/>
            <person name="Toyoda A."/>
            <person name="Oliveira C."/>
            <person name="Osipova E."/>
            <person name="Leigh N.D."/>
            <person name="Simon A."/>
            <person name="Yun M.H."/>
        </authorList>
    </citation>
    <scope>NUCLEOTIDE SEQUENCE</scope>
    <source>
        <strain evidence="2">20211129_DDA</strain>
        <tissue evidence="2">Liver</tissue>
    </source>
</reference>
<feature type="region of interest" description="Disordered" evidence="1">
    <location>
        <begin position="1"/>
        <end position="39"/>
    </location>
</feature>
<dbReference type="Proteomes" id="UP001066276">
    <property type="component" value="Chromosome 6"/>
</dbReference>
<evidence type="ECO:0000256" key="1">
    <source>
        <dbReference type="SAM" id="MobiDB-lite"/>
    </source>
</evidence>
<feature type="compositionally biased region" description="Basic and acidic residues" evidence="1">
    <location>
        <begin position="1"/>
        <end position="14"/>
    </location>
</feature>
<feature type="region of interest" description="Disordered" evidence="1">
    <location>
        <begin position="51"/>
        <end position="71"/>
    </location>
</feature>
<accession>A0AAV7QDN9</accession>
<dbReference type="AlphaFoldDB" id="A0AAV7QDN9"/>